<dbReference type="Proteomes" id="UP000230564">
    <property type="component" value="Unassembled WGS sequence"/>
</dbReference>
<evidence type="ECO:0000313" key="1">
    <source>
        <dbReference type="EMBL" id="PIR06667.1"/>
    </source>
</evidence>
<comment type="caution">
    <text evidence="1">The sequence shown here is derived from an EMBL/GenBank/DDBJ whole genome shotgun (WGS) entry which is preliminary data.</text>
</comment>
<dbReference type="SUPFAM" id="SSF47807">
    <property type="entry name" value="5' to 3' exonuclease, C-terminal subdomain"/>
    <property type="match status" value="1"/>
</dbReference>
<gene>
    <name evidence="1" type="ORF">COV55_02840</name>
</gene>
<evidence type="ECO:0000313" key="2">
    <source>
        <dbReference type="Proteomes" id="UP000230564"/>
    </source>
</evidence>
<name>A0A2H0NCQ8_9BACT</name>
<dbReference type="InterPro" id="IPR036279">
    <property type="entry name" value="5-3_exonuclease_C_sf"/>
</dbReference>
<dbReference type="Gene3D" id="3.40.50.1010">
    <property type="entry name" value="5'-nuclease"/>
    <property type="match status" value="1"/>
</dbReference>
<dbReference type="SUPFAM" id="SSF88723">
    <property type="entry name" value="PIN domain-like"/>
    <property type="match status" value="1"/>
</dbReference>
<dbReference type="Gene3D" id="1.10.150.20">
    <property type="entry name" value="5' to 3' exonuclease, C-terminal subdomain"/>
    <property type="match status" value="1"/>
</dbReference>
<accession>A0A2H0NCQ8</accession>
<dbReference type="InterPro" id="IPR029060">
    <property type="entry name" value="PIN-like_dom_sf"/>
</dbReference>
<dbReference type="EMBL" id="PCWQ01000011">
    <property type="protein sequence ID" value="PIR06667.1"/>
    <property type="molecule type" value="Genomic_DNA"/>
</dbReference>
<sequence>MTKSKIMDTIKQLRIKKQVEDLGDKAILAVDGDIIAYRTACVVEDHWEGAGYDIVNTTISQIMENTGVNKMRIYLSGKSDGTKYPAKKQNFRYDIAKTKPYKGNRANMKRPQFLNHIYDYLIEHKNAIVVDGYEADDAIATDMTFYESIHCGIDKDILQIPGLHYNYVKEEWIEVTPEDAEITLYRQVLMGDTSDNIPGLPRFGIKTAEAHITKAESALSDALDTYKKVIGADYMGYFLEQRALVEMVKNVPLNFTRIYTEKLHAFEEYPDGFIDFDEEEKLEVAL</sequence>
<dbReference type="AlphaFoldDB" id="A0A2H0NCQ8"/>
<protein>
    <recommendedName>
        <fullName evidence="3">5'-3' exonuclease domain-containing protein</fullName>
    </recommendedName>
</protein>
<evidence type="ECO:0008006" key="3">
    <source>
        <dbReference type="Google" id="ProtNLM"/>
    </source>
</evidence>
<proteinExistence type="predicted"/>
<reference evidence="1 2" key="1">
    <citation type="submission" date="2017-09" db="EMBL/GenBank/DDBJ databases">
        <title>Depth-based differentiation of microbial function through sediment-hosted aquifers and enrichment of novel symbionts in the deep terrestrial subsurface.</title>
        <authorList>
            <person name="Probst A.J."/>
            <person name="Ladd B."/>
            <person name="Jarett J.K."/>
            <person name="Geller-Mcgrath D.E."/>
            <person name="Sieber C.M."/>
            <person name="Emerson J.B."/>
            <person name="Anantharaman K."/>
            <person name="Thomas B.C."/>
            <person name="Malmstrom R."/>
            <person name="Stieglmeier M."/>
            <person name="Klingl A."/>
            <person name="Woyke T."/>
            <person name="Ryan C.M."/>
            <person name="Banfield J.F."/>
        </authorList>
    </citation>
    <scope>NUCLEOTIDE SEQUENCE [LARGE SCALE GENOMIC DNA]</scope>
    <source>
        <strain evidence="1">CG11_big_fil_rev_8_21_14_0_20_36_20</strain>
    </source>
</reference>
<organism evidence="1 2">
    <name type="scientific">Candidatus Komeilibacteria bacterium CG11_big_fil_rev_8_21_14_0_20_36_20</name>
    <dbReference type="NCBI Taxonomy" id="1974477"/>
    <lineage>
        <taxon>Bacteria</taxon>
        <taxon>Candidatus Komeiliibacteriota</taxon>
    </lineage>
</organism>